<dbReference type="InterPro" id="IPR002105">
    <property type="entry name" value="Dockerin_1_rpt"/>
</dbReference>
<dbReference type="PROSITE" id="PS00018">
    <property type="entry name" value="EF_HAND_1"/>
    <property type="match status" value="1"/>
</dbReference>
<keyword evidence="1" id="KW-0732">Signal</keyword>
<reference evidence="3 4" key="1">
    <citation type="submission" date="2019-08" db="EMBL/GenBank/DDBJ databases">
        <title>In-depth cultivation of the pig gut microbiome towards novel bacterial diversity and tailored functional studies.</title>
        <authorList>
            <person name="Wylensek D."/>
            <person name="Hitch T.C.A."/>
            <person name="Clavel T."/>
        </authorList>
    </citation>
    <scope>NUCLEOTIDE SEQUENCE [LARGE SCALE GENOMIC DNA]</scope>
    <source>
        <strain evidence="3 4">Oil-RF-744-WCA-WT-10</strain>
    </source>
</reference>
<dbReference type="GO" id="GO:0004553">
    <property type="term" value="F:hydrolase activity, hydrolyzing O-glycosyl compounds"/>
    <property type="evidence" value="ECO:0007669"/>
    <property type="project" value="InterPro"/>
</dbReference>
<evidence type="ECO:0000259" key="2">
    <source>
        <dbReference type="PROSITE" id="PS51766"/>
    </source>
</evidence>
<accession>A0A6L5XGI8</accession>
<dbReference type="Gene3D" id="2.60.40.1080">
    <property type="match status" value="1"/>
</dbReference>
<dbReference type="Pfam" id="PF09992">
    <property type="entry name" value="NAGPA"/>
    <property type="match status" value="1"/>
</dbReference>
<keyword evidence="4" id="KW-1185">Reference proteome</keyword>
<feature type="chain" id="PRO_5026910265" description="Dockerin domain-containing protein" evidence="1">
    <location>
        <begin position="28"/>
        <end position="810"/>
    </location>
</feature>
<evidence type="ECO:0000256" key="1">
    <source>
        <dbReference type="SAM" id="SignalP"/>
    </source>
</evidence>
<dbReference type="PROSITE" id="PS51766">
    <property type="entry name" value="DOCKERIN"/>
    <property type="match status" value="1"/>
</dbReference>
<evidence type="ECO:0000313" key="4">
    <source>
        <dbReference type="Proteomes" id="UP000483362"/>
    </source>
</evidence>
<evidence type="ECO:0000313" key="3">
    <source>
        <dbReference type="EMBL" id="MSS18641.1"/>
    </source>
</evidence>
<dbReference type="CDD" id="cd14256">
    <property type="entry name" value="Dockerin_I"/>
    <property type="match status" value="1"/>
</dbReference>
<feature type="domain" description="Dockerin" evidence="2">
    <location>
        <begin position="751"/>
        <end position="810"/>
    </location>
</feature>
<name>A0A6L5XGI8_9BACT</name>
<dbReference type="GO" id="GO:0000272">
    <property type="term" value="P:polysaccharide catabolic process"/>
    <property type="evidence" value="ECO:0007669"/>
    <property type="project" value="InterPro"/>
</dbReference>
<dbReference type="InterPro" id="IPR018247">
    <property type="entry name" value="EF_Hand_1_Ca_BS"/>
</dbReference>
<comment type="caution">
    <text evidence="3">The sequence shown here is derived from an EMBL/GenBank/DDBJ whole genome shotgun (WGS) entry which is preliminary data.</text>
</comment>
<dbReference type="Pfam" id="PF00404">
    <property type="entry name" value="Dockerin_1"/>
    <property type="match status" value="1"/>
</dbReference>
<dbReference type="Gene3D" id="1.10.1330.10">
    <property type="entry name" value="Dockerin domain"/>
    <property type="match status" value="1"/>
</dbReference>
<proteinExistence type="predicted"/>
<dbReference type="InterPro" id="IPR036439">
    <property type="entry name" value="Dockerin_dom_sf"/>
</dbReference>
<gene>
    <name evidence="3" type="ORF">FYJ29_12880</name>
</gene>
<sequence length="810" mass="85179">MTSTTHPTMKIISTLLLAAIAATSATASSTWNVIGTDYKVDTLFYNQVGPGTTQTSLKFTSAAGNQLRVFYATMDMTNPYLSLHGVVATDMLAGNERISAMAQRKSQPGRRYFVGVNADFFMTSGTASNGSSKVGSPVGSTVVDGVVYRARNNATNYKQVIVDPQGQIYINPFHFGGTITGPDGTTAQLGGINTYANEGAAGNANMVVIYNDRYWGSTNAKGTCNEVTAVAIDTFKTAGAFKMVVTCEPSSAGDMKIPDGAYVIHGDGTSASLIGSLHTGDTVTVNPSWTFNGMAVTPYNVISGNPKILADGVTLNSEADRGDANTQQPRAAVGYSDGGKKVYFFVVDGRSTISSGVRTTALADIMRYAGVTDAVNEDGGGSAILYTSTLGIRNVPSDGTERADGNGFYCVSSAPDDSVVSQIRYIDFSLQAPHYGIYAPKFYGYNKYGMLIDRDLKGVTLSCDPKLGTILGDTTFYANGSATSGNLVAHYGDVTCTMPIAITGNIDGISIALDSVVNDTYHPYTVEVQSTVGNHTMAINPAALSWTSSDERVVTVGHDTGVLQGVADGTAWVIGKVGDVVDSLKVIVEKPLAHVMAIDPNPDVTTWKFTQSGGKNATQQANGDGITYSYTGASSRAPKIVLTKALRLWSLPDTVRLRINPGEASFKNVVFGLRANGQNVAYHTVTPDSVTAGKEMVLDVPTSAWTDAANMANFPVTLNSIQLNMNASTTGKQYTIEFLGFETVYSAVPAAPAAKGDLNADGQVNMTDVTTLINMILGNTAPVAAADLNADSRLNVTDVTALIAIILGTE</sequence>
<organism evidence="3 4">
    <name type="scientific">Sodaliphilus pleomorphus</name>
    <dbReference type="NCBI Taxonomy" id="2606626"/>
    <lineage>
        <taxon>Bacteria</taxon>
        <taxon>Pseudomonadati</taxon>
        <taxon>Bacteroidota</taxon>
        <taxon>Bacteroidia</taxon>
        <taxon>Bacteroidales</taxon>
        <taxon>Muribaculaceae</taxon>
        <taxon>Sodaliphilus</taxon>
    </lineage>
</organism>
<dbReference type="PANTHER" id="PTHR40446">
    <property type="entry name" value="N-ACETYLGLUCOSAMINE-1-PHOSPHODIESTER ALPHA-N-ACETYLGLUCOSAMINIDASE"/>
    <property type="match status" value="1"/>
</dbReference>
<dbReference type="InterPro" id="IPR016134">
    <property type="entry name" value="Dockerin_dom"/>
</dbReference>
<dbReference type="EMBL" id="VULT01000028">
    <property type="protein sequence ID" value="MSS18641.1"/>
    <property type="molecule type" value="Genomic_DNA"/>
</dbReference>
<dbReference type="Proteomes" id="UP000483362">
    <property type="component" value="Unassembled WGS sequence"/>
</dbReference>
<dbReference type="PANTHER" id="PTHR40446:SF2">
    <property type="entry name" value="N-ACETYLGLUCOSAMINE-1-PHOSPHODIESTER ALPHA-N-ACETYLGLUCOSAMINIDASE"/>
    <property type="match status" value="1"/>
</dbReference>
<protein>
    <recommendedName>
        <fullName evidence="2">Dockerin domain-containing protein</fullName>
    </recommendedName>
</protein>
<dbReference type="InterPro" id="IPR018711">
    <property type="entry name" value="NAGPA"/>
</dbReference>
<dbReference type="SUPFAM" id="SSF63446">
    <property type="entry name" value="Type I dockerin domain"/>
    <property type="match status" value="1"/>
</dbReference>
<dbReference type="AlphaFoldDB" id="A0A6L5XGI8"/>
<feature type="signal peptide" evidence="1">
    <location>
        <begin position="1"/>
        <end position="27"/>
    </location>
</feature>